<dbReference type="AlphaFoldDB" id="A0A2H3DSY8"/>
<dbReference type="OrthoDB" id="2640446at2759"/>
<reference evidence="2" key="1">
    <citation type="journal article" date="2017" name="Nat. Ecol. Evol.">
        <title>Genome expansion and lineage-specific genetic innovations in the forest pathogenic fungi Armillaria.</title>
        <authorList>
            <person name="Sipos G."/>
            <person name="Prasanna A.N."/>
            <person name="Walter M.C."/>
            <person name="O'Connor E."/>
            <person name="Balint B."/>
            <person name="Krizsan K."/>
            <person name="Kiss B."/>
            <person name="Hess J."/>
            <person name="Varga T."/>
            <person name="Slot J."/>
            <person name="Riley R."/>
            <person name="Boka B."/>
            <person name="Rigling D."/>
            <person name="Barry K."/>
            <person name="Lee J."/>
            <person name="Mihaltcheva S."/>
            <person name="LaButti K."/>
            <person name="Lipzen A."/>
            <person name="Waldron R."/>
            <person name="Moloney N.M."/>
            <person name="Sperisen C."/>
            <person name="Kredics L."/>
            <person name="Vagvoelgyi C."/>
            <person name="Patrignani A."/>
            <person name="Fitzpatrick D."/>
            <person name="Nagy I."/>
            <person name="Doyle S."/>
            <person name="Anderson J.B."/>
            <person name="Grigoriev I.V."/>
            <person name="Gueldener U."/>
            <person name="Muensterkoetter M."/>
            <person name="Nagy L.G."/>
        </authorList>
    </citation>
    <scope>NUCLEOTIDE SEQUENCE [LARGE SCALE GENOMIC DNA]</scope>
    <source>
        <strain evidence="2">Ar21-2</strain>
    </source>
</reference>
<dbReference type="EMBL" id="KZ293648">
    <property type="protein sequence ID" value="PBK98335.1"/>
    <property type="molecule type" value="Genomic_DNA"/>
</dbReference>
<evidence type="ECO:0000313" key="1">
    <source>
        <dbReference type="EMBL" id="PBK98335.1"/>
    </source>
</evidence>
<organism evidence="1 2">
    <name type="scientific">Armillaria gallica</name>
    <name type="common">Bulbous honey fungus</name>
    <name type="synonym">Armillaria bulbosa</name>
    <dbReference type="NCBI Taxonomy" id="47427"/>
    <lineage>
        <taxon>Eukaryota</taxon>
        <taxon>Fungi</taxon>
        <taxon>Dikarya</taxon>
        <taxon>Basidiomycota</taxon>
        <taxon>Agaricomycotina</taxon>
        <taxon>Agaricomycetes</taxon>
        <taxon>Agaricomycetidae</taxon>
        <taxon>Agaricales</taxon>
        <taxon>Marasmiineae</taxon>
        <taxon>Physalacriaceae</taxon>
        <taxon>Armillaria</taxon>
    </lineage>
</organism>
<keyword evidence="2" id="KW-1185">Reference proteome</keyword>
<accession>A0A2H3DSY8</accession>
<evidence type="ECO:0000313" key="2">
    <source>
        <dbReference type="Proteomes" id="UP000217790"/>
    </source>
</evidence>
<dbReference type="Proteomes" id="UP000217790">
    <property type="component" value="Unassembled WGS sequence"/>
</dbReference>
<dbReference type="InParanoid" id="A0A2H3DSY8"/>
<protein>
    <submittedName>
        <fullName evidence="1">Uncharacterized protein</fullName>
    </submittedName>
</protein>
<gene>
    <name evidence="1" type="ORF">ARMGADRAFT_920400</name>
</gene>
<feature type="non-terminal residue" evidence="1">
    <location>
        <position position="1"/>
    </location>
</feature>
<proteinExistence type="predicted"/>
<name>A0A2H3DSY8_ARMGA</name>
<sequence length="53" mass="6098">SGLPMFLWPHAVLYIIWNKNWNPSSALHGVTPYQARYGKPPDDVLGNSKWQMD</sequence>